<reference evidence="2 3" key="1">
    <citation type="submission" date="2017-09" db="EMBL/GenBank/DDBJ databases">
        <title>Reassesment of A. cryaerophilus.</title>
        <authorList>
            <person name="Perez-Cataluna A."/>
            <person name="Collado L."/>
            <person name="Salgado O."/>
            <person name="Lefinanco V."/>
            <person name="Figueras M.J."/>
        </authorList>
    </citation>
    <scope>NUCLEOTIDE SEQUENCE [LARGE SCALE GENOMIC DNA]</scope>
    <source>
        <strain evidence="2 3">LMG 9065</strain>
    </source>
</reference>
<dbReference type="Proteomes" id="UP000239151">
    <property type="component" value="Unassembled WGS sequence"/>
</dbReference>
<accession>A0A2S9TK52</accession>
<protein>
    <submittedName>
        <fullName evidence="2">Transcriptional regulator</fullName>
    </submittedName>
</protein>
<dbReference type="EMBL" id="NXGI01000002">
    <property type="protein sequence ID" value="PRM99248.1"/>
    <property type="molecule type" value="Genomic_DNA"/>
</dbReference>
<dbReference type="InterPro" id="IPR001387">
    <property type="entry name" value="Cro/C1-type_HTH"/>
</dbReference>
<proteinExistence type="predicted"/>
<feature type="domain" description="HTH cro/C1-type" evidence="1">
    <location>
        <begin position="24"/>
        <end position="81"/>
    </location>
</feature>
<dbReference type="Pfam" id="PF01381">
    <property type="entry name" value="HTH_3"/>
    <property type="match status" value="1"/>
</dbReference>
<evidence type="ECO:0000313" key="3">
    <source>
        <dbReference type="Proteomes" id="UP000239151"/>
    </source>
</evidence>
<sequence length="84" mass="9957">MDVDFSNSSKEEIDNFYKTISNNVKKYRLKNELSQEKLALDIGIKSIAFYSNCENNRYNKRFNLEHLYKISKALDIKIEQLLDC</sequence>
<dbReference type="SMART" id="SM00530">
    <property type="entry name" value="HTH_XRE"/>
    <property type="match status" value="1"/>
</dbReference>
<name>A0A2S9TK52_9BACT</name>
<dbReference type="AlphaFoldDB" id="A0A2S9TK52"/>
<evidence type="ECO:0000259" key="1">
    <source>
        <dbReference type="PROSITE" id="PS50943"/>
    </source>
</evidence>
<evidence type="ECO:0000313" key="2">
    <source>
        <dbReference type="EMBL" id="PRM99248.1"/>
    </source>
</evidence>
<dbReference type="GO" id="GO:0003677">
    <property type="term" value="F:DNA binding"/>
    <property type="evidence" value="ECO:0007669"/>
    <property type="project" value="InterPro"/>
</dbReference>
<dbReference type="Gene3D" id="1.10.260.40">
    <property type="entry name" value="lambda repressor-like DNA-binding domains"/>
    <property type="match status" value="1"/>
</dbReference>
<comment type="caution">
    <text evidence="2">The sequence shown here is derived from an EMBL/GenBank/DDBJ whole genome shotgun (WGS) entry which is preliminary data.</text>
</comment>
<dbReference type="PROSITE" id="PS50943">
    <property type="entry name" value="HTH_CROC1"/>
    <property type="match status" value="1"/>
</dbReference>
<dbReference type="SUPFAM" id="SSF47413">
    <property type="entry name" value="lambda repressor-like DNA-binding domains"/>
    <property type="match status" value="1"/>
</dbReference>
<organism evidence="2 3">
    <name type="scientific">Aliarcobacter cryaerophilus</name>
    <dbReference type="NCBI Taxonomy" id="28198"/>
    <lineage>
        <taxon>Bacteria</taxon>
        <taxon>Pseudomonadati</taxon>
        <taxon>Campylobacterota</taxon>
        <taxon>Epsilonproteobacteria</taxon>
        <taxon>Campylobacterales</taxon>
        <taxon>Arcobacteraceae</taxon>
        <taxon>Aliarcobacter</taxon>
    </lineage>
</organism>
<dbReference type="CDD" id="cd00093">
    <property type="entry name" value="HTH_XRE"/>
    <property type="match status" value="1"/>
</dbReference>
<dbReference type="InterPro" id="IPR010982">
    <property type="entry name" value="Lambda_DNA-bd_dom_sf"/>
</dbReference>
<gene>
    <name evidence="2" type="ORF">CJ670_02645</name>
</gene>